<dbReference type="GeneID" id="104755196"/>
<organism evidence="2 3">
    <name type="scientific">Camelina sativa</name>
    <name type="common">False flax</name>
    <name type="synonym">Myagrum sativum</name>
    <dbReference type="NCBI Taxonomy" id="90675"/>
    <lineage>
        <taxon>Eukaryota</taxon>
        <taxon>Viridiplantae</taxon>
        <taxon>Streptophyta</taxon>
        <taxon>Embryophyta</taxon>
        <taxon>Tracheophyta</taxon>
        <taxon>Spermatophyta</taxon>
        <taxon>Magnoliopsida</taxon>
        <taxon>eudicotyledons</taxon>
        <taxon>Gunneridae</taxon>
        <taxon>Pentapetalae</taxon>
        <taxon>rosids</taxon>
        <taxon>malvids</taxon>
        <taxon>Brassicales</taxon>
        <taxon>Brassicaceae</taxon>
        <taxon>Camelineae</taxon>
        <taxon>Camelina</taxon>
    </lineage>
</organism>
<feature type="domain" description="NYN" evidence="1">
    <location>
        <begin position="12"/>
        <end position="141"/>
    </location>
</feature>
<evidence type="ECO:0000313" key="2">
    <source>
        <dbReference type="Proteomes" id="UP000694864"/>
    </source>
</evidence>
<dbReference type="InterPro" id="IPR024768">
    <property type="entry name" value="Marf1"/>
</dbReference>
<dbReference type="PANTHER" id="PTHR14379:SF3">
    <property type="entry name" value="MEIOSIS REGULATOR AND MRNA STABILITY FACTOR 1"/>
    <property type="match status" value="1"/>
</dbReference>
<accession>A0ABM0WTA3</accession>
<evidence type="ECO:0000313" key="3">
    <source>
        <dbReference type="RefSeq" id="XP_010475844.1"/>
    </source>
</evidence>
<gene>
    <name evidence="3" type="primary">LOC104755196</name>
</gene>
<evidence type="ECO:0000259" key="1">
    <source>
        <dbReference type="Pfam" id="PF01936"/>
    </source>
</evidence>
<dbReference type="PANTHER" id="PTHR14379">
    <property type="entry name" value="LIMKAIN B LKAP"/>
    <property type="match status" value="1"/>
</dbReference>
<reference evidence="2" key="1">
    <citation type="journal article" date="2014" name="Nat. Commun.">
        <title>The emerging biofuel crop Camelina sativa retains a highly undifferentiated hexaploid genome structure.</title>
        <authorList>
            <person name="Kagale S."/>
            <person name="Koh C."/>
            <person name="Nixon J."/>
            <person name="Bollina V."/>
            <person name="Clarke W.E."/>
            <person name="Tuteja R."/>
            <person name="Spillane C."/>
            <person name="Robinson S.J."/>
            <person name="Links M.G."/>
            <person name="Clarke C."/>
            <person name="Higgins E.E."/>
            <person name="Huebert T."/>
            <person name="Sharpe A.G."/>
            <person name="Parkin I.A."/>
        </authorList>
    </citation>
    <scope>NUCLEOTIDE SEQUENCE [LARGE SCALE GENOMIC DNA]</scope>
    <source>
        <strain evidence="2">cv. DH55</strain>
    </source>
</reference>
<keyword evidence="2" id="KW-1185">Reference proteome</keyword>
<dbReference type="Pfam" id="PF01936">
    <property type="entry name" value="NYN"/>
    <property type="match status" value="1"/>
</dbReference>
<sequence length="168" mass="19130">MESPKDYCSANTRVFWDVDDFPIPENGDLCAFRSKVRRALEMEGYYGSHLTIFAYVSDEKAMVDEERRQFAMAEIPLMCVNVEKRSRLSKMILEMLAWAFQNPNPNKAILLIVAKDIPEGDTEFGRVLGILAERGYHVFCTVPDDFPQGQLPPAGPRKDNCHQLVLQS</sequence>
<reference evidence="3" key="2">
    <citation type="submission" date="2025-08" db="UniProtKB">
        <authorList>
            <consortium name="RefSeq"/>
        </authorList>
    </citation>
    <scope>IDENTIFICATION</scope>
    <source>
        <tissue evidence="3">Leaf</tissue>
    </source>
</reference>
<dbReference type="CDD" id="cd10910">
    <property type="entry name" value="PIN_limkain_b1_N_like"/>
    <property type="match status" value="1"/>
</dbReference>
<proteinExistence type="predicted"/>
<dbReference type="Proteomes" id="UP000694864">
    <property type="component" value="Chromosome 17"/>
</dbReference>
<dbReference type="RefSeq" id="XP_010475844.1">
    <property type="nucleotide sequence ID" value="XM_010477542.2"/>
</dbReference>
<protein>
    <submittedName>
        <fullName evidence="3">Uncharacterized protein LOC104755196</fullName>
    </submittedName>
</protein>
<name>A0ABM0WTA3_CAMSA</name>
<dbReference type="InterPro" id="IPR021139">
    <property type="entry name" value="NYN"/>
</dbReference>